<dbReference type="OrthoDB" id="1151418at2"/>
<dbReference type="AlphaFoldDB" id="A0A0B7HNX3"/>
<keyword evidence="1" id="KW-1133">Transmembrane helix</keyword>
<evidence type="ECO:0000313" key="2">
    <source>
        <dbReference type="EMBL" id="CEN41244.1"/>
    </source>
</evidence>
<protein>
    <recommendedName>
        <fullName evidence="4">Beta-carotene 15,15'-monooxygenase</fullName>
    </recommendedName>
</protein>
<evidence type="ECO:0000313" key="3">
    <source>
        <dbReference type="Proteomes" id="UP000038083"/>
    </source>
</evidence>
<feature type="transmembrane region" description="Helical" evidence="1">
    <location>
        <begin position="160"/>
        <end position="184"/>
    </location>
</feature>
<dbReference type="RefSeq" id="WP_018280397.1">
    <property type="nucleotide sequence ID" value="NZ_CDOF01000050.1"/>
</dbReference>
<gene>
    <name evidence="2" type="ORF">CCYN74_60014</name>
</gene>
<organism evidence="2 3">
    <name type="scientific">Capnocytophaga cynodegmi</name>
    <dbReference type="NCBI Taxonomy" id="28189"/>
    <lineage>
        <taxon>Bacteria</taxon>
        <taxon>Pseudomonadati</taxon>
        <taxon>Bacteroidota</taxon>
        <taxon>Flavobacteriia</taxon>
        <taxon>Flavobacteriales</taxon>
        <taxon>Flavobacteriaceae</taxon>
        <taxon>Capnocytophaga</taxon>
    </lineage>
</organism>
<feature type="transmembrane region" description="Helical" evidence="1">
    <location>
        <begin position="74"/>
        <end position="107"/>
    </location>
</feature>
<accession>A0A0B7HNX3</accession>
<dbReference type="EMBL" id="CDOG01000056">
    <property type="protein sequence ID" value="CEN41244.1"/>
    <property type="molecule type" value="Genomic_DNA"/>
</dbReference>
<feature type="transmembrane region" description="Helical" evidence="1">
    <location>
        <begin position="283"/>
        <end position="300"/>
    </location>
</feature>
<keyword evidence="1" id="KW-0812">Transmembrane</keyword>
<feature type="transmembrane region" description="Helical" evidence="1">
    <location>
        <begin position="43"/>
        <end position="62"/>
    </location>
</feature>
<reference evidence="2 3" key="1">
    <citation type="submission" date="2015-01" db="EMBL/GenBank/DDBJ databases">
        <authorList>
            <person name="MANFREDI Pablo"/>
        </authorList>
    </citation>
    <scope>NUCLEOTIDE SEQUENCE [LARGE SCALE GENOMIC DNA]</scope>
    <source>
        <strain evidence="2 3">Ccy74</strain>
    </source>
</reference>
<evidence type="ECO:0008006" key="4">
    <source>
        <dbReference type="Google" id="ProtNLM"/>
    </source>
</evidence>
<evidence type="ECO:0000256" key="1">
    <source>
        <dbReference type="SAM" id="Phobius"/>
    </source>
</evidence>
<name>A0A0B7HNX3_9FLAO</name>
<feature type="transmembrane region" description="Helical" evidence="1">
    <location>
        <begin position="204"/>
        <end position="227"/>
    </location>
</feature>
<dbReference type="Proteomes" id="UP000038083">
    <property type="component" value="Unassembled WGS sequence"/>
</dbReference>
<sequence length="309" mass="36117">MISNQFENKKSVNPFIIFFALFAGFFLYDVFIFEDSWNPSNLLLRVSAFLALFVSVFFLNVIDQWNELTENNSYSIFFFGFFSTIFPDVYNNFFLCLSNLLIVIAIWRVMTLKTEENIPQKIFDASFLIICAGLLHTWAFIFLLNVWISLLFYGSKKRKYWLIPFVALFCIGILFSTGLILLNIPFNLPEINKLWSHDYNKIMFLPNLVPLVITAIMLLVSIVVYFFKSYYHRGSSQVIIQFLLVGLMVVFFSNEIIFIFAPLSILFALYIENIERTWLKETILWIFLTIPLAILLLHFISKSQIASIS</sequence>
<proteinExistence type="predicted"/>
<keyword evidence="1" id="KW-0472">Membrane</keyword>
<feature type="transmembrane region" description="Helical" evidence="1">
    <location>
        <begin position="127"/>
        <end position="153"/>
    </location>
</feature>
<feature type="transmembrane region" description="Helical" evidence="1">
    <location>
        <begin position="12"/>
        <end position="31"/>
    </location>
</feature>
<feature type="transmembrane region" description="Helical" evidence="1">
    <location>
        <begin position="239"/>
        <end position="271"/>
    </location>
</feature>